<reference evidence="4 5" key="1">
    <citation type="submission" date="2016-03" db="EMBL/GenBank/DDBJ databases">
        <authorList>
            <person name="Ploux O."/>
        </authorList>
    </citation>
    <scope>NUCLEOTIDE SEQUENCE [LARGE SCALE GENOMIC DNA]</scope>
    <source>
        <strain evidence="4 5">UAMH 11012</strain>
    </source>
</reference>
<keyword evidence="3" id="KW-0812">Transmembrane</keyword>
<evidence type="ECO:0000256" key="2">
    <source>
        <dbReference type="SAM" id="MobiDB-lite"/>
    </source>
</evidence>
<dbReference type="EMBL" id="FJOG01000015">
    <property type="protein sequence ID" value="CZR60208.1"/>
    <property type="molecule type" value="Genomic_DNA"/>
</dbReference>
<feature type="transmembrane region" description="Helical" evidence="3">
    <location>
        <begin position="63"/>
        <end position="84"/>
    </location>
</feature>
<organism evidence="4 5">
    <name type="scientific">Phialocephala subalpina</name>
    <dbReference type="NCBI Taxonomy" id="576137"/>
    <lineage>
        <taxon>Eukaryota</taxon>
        <taxon>Fungi</taxon>
        <taxon>Dikarya</taxon>
        <taxon>Ascomycota</taxon>
        <taxon>Pezizomycotina</taxon>
        <taxon>Leotiomycetes</taxon>
        <taxon>Helotiales</taxon>
        <taxon>Mollisiaceae</taxon>
        <taxon>Phialocephala</taxon>
        <taxon>Phialocephala fortinii species complex</taxon>
    </lineage>
</organism>
<dbReference type="Gene3D" id="1.10.287.1490">
    <property type="match status" value="1"/>
</dbReference>
<evidence type="ECO:0000256" key="3">
    <source>
        <dbReference type="SAM" id="Phobius"/>
    </source>
</evidence>
<evidence type="ECO:0000313" key="5">
    <source>
        <dbReference type="Proteomes" id="UP000184330"/>
    </source>
</evidence>
<proteinExistence type="predicted"/>
<gene>
    <name evidence="4" type="ORF">PAC_10104</name>
</gene>
<accession>A0A1L7X5A7</accession>
<dbReference type="OrthoDB" id="3538809at2759"/>
<name>A0A1L7X5A7_9HELO</name>
<sequence length="355" mass="40227">MPQTSTDGVIVAAERLKAHRSFRCAAVSEAESWIASGARGSRWTGRFISLSSSFFFLQLAEEAYLFGNVIAVMPVVGNTVGHVVSEAPPPDPRHDMLWMSVGILIGYFVLSVIMKGLDNLRGNRTAKLEDMVNEIDDLKNRIAVRDRMLSSLEADVRSRDGTIQSRDTTIASERRQRTDAENEVARLMPYERDANDLRPQVGTLRDEIRDKNRKIASLKADITKIQGDLEVAYQRFEIVNQRAAEGKDVERNLKSFIREREVALERTKGQHEEQLETLREKHEEEKESMQQQREQEIEAVRRSANAELDAIIITKNRESVPMRFFKFFIPDVSGIVSPNVPKAHKQSTGSEDDAT</sequence>
<feature type="coiled-coil region" evidence="1">
    <location>
        <begin position="201"/>
        <end position="228"/>
    </location>
</feature>
<dbReference type="Proteomes" id="UP000184330">
    <property type="component" value="Unassembled WGS sequence"/>
</dbReference>
<evidence type="ECO:0000313" key="4">
    <source>
        <dbReference type="EMBL" id="CZR60208.1"/>
    </source>
</evidence>
<keyword evidence="3" id="KW-0472">Membrane</keyword>
<keyword evidence="5" id="KW-1185">Reference proteome</keyword>
<evidence type="ECO:0000256" key="1">
    <source>
        <dbReference type="SAM" id="Coils"/>
    </source>
</evidence>
<keyword evidence="1" id="KW-0175">Coiled coil</keyword>
<dbReference type="AlphaFoldDB" id="A0A1L7X5A7"/>
<feature type="transmembrane region" description="Helical" evidence="3">
    <location>
        <begin position="96"/>
        <end position="117"/>
    </location>
</feature>
<feature type="region of interest" description="Disordered" evidence="2">
    <location>
        <begin position="267"/>
        <end position="295"/>
    </location>
</feature>
<protein>
    <submittedName>
        <fullName evidence="4">Uncharacterized protein</fullName>
    </submittedName>
</protein>
<keyword evidence="3" id="KW-1133">Transmembrane helix</keyword>